<dbReference type="Gene3D" id="1.25.40.10">
    <property type="entry name" value="Tetratricopeptide repeat domain"/>
    <property type="match status" value="1"/>
</dbReference>
<gene>
    <name evidence="4" type="ORF">ASAP_1043</name>
</gene>
<evidence type="ECO:0000313" key="5">
    <source>
        <dbReference type="Proteomes" id="UP000027583"/>
    </source>
</evidence>
<protein>
    <submittedName>
        <fullName evidence="4">FOG: TPR repeat</fullName>
    </submittedName>
</protein>
<evidence type="ECO:0000256" key="3">
    <source>
        <dbReference type="SAM" id="SignalP"/>
    </source>
</evidence>
<proteinExistence type="predicted"/>
<dbReference type="PROSITE" id="PS50005">
    <property type="entry name" value="TPR"/>
    <property type="match status" value="1"/>
</dbReference>
<comment type="caution">
    <text evidence="4">The sequence shown here is derived from an EMBL/GenBank/DDBJ whole genome shotgun (WGS) entry which is preliminary data.</text>
</comment>
<dbReference type="EMBL" id="CBLX010000008">
    <property type="protein sequence ID" value="CDG39088.1"/>
    <property type="molecule type" value="Genomic_DNA"/>
</dbReference>
<dbReference type="Proteomes" id="UP000027583">
    <property type="component" value="Unassembled WGS sequence"/>
</dbReference>
<accession>A0A060QEF7</accession>
<feature type="chain" id="PRO_5001585494" evidence="3">
    <location>
        <begin position="22"/>
        <end position="302"/>
    </location>
</feature>
<dbReference type="SMART" id="SM00028">
    <property type="entry name" value="TPR"/>
    <property type="match status" value="3"/>
</dbReference>
<dbReference type="PANTHER" id="PTHR46816:SF2">
    <property type="entry name" value="J DOMAIN-CONTAINING PROTEIN"/>
    <property type="match status" value="1"/>
</dbReference>
<dbReference type="RefSeq" id="WP_023979865.1">
    <property type="nucleotide sequence ID" value="NZ_CBLX010000008.1"/>
</dbReference>
<dbReference type="eggNOG" id="COG0457">
    <property type="taxonomic scope" value="Bacteria"/>
</dbReference>
<organism evidence="4 5">
    <name type="scientific">Asaia bogorensis</name>
    <dbReference type="NCBI Taxonomy" id="91915"/>
    <lineage>
        <taxon>Bacteria</taxon>
        <taxon>Pseudomonadati</taxon>
        <taxon>Pseudomonadota</taxon>
        <taxon>Alphaproteobacteria</taxon>
        <taxon>Acetobacterales</taxon>
        <taxon>Acetobacteraceae</taxon>
        <taxon>Asaia</taxon>
    </lineage>
</organism>
<feature type="repeat" description="TPR" evidence="1">
    <location>
        <begin position="249"/>
        <end position="282"/>
    </location>
</feature>
<reference evidence="4 5" key="2">
    <citation type="journal article" date="2014" name="PLoS ONE">
        <title>Evolution of mitochondria reconstructed from the energy metabolism of living bacteria.</title>
        <authorList>
            <person name="Degli Esposti M."/>
            <person name="Chouaia B."/>
            <person name="Comandatore F."/>
            <person name="Crotti E."/>
            <person name="Sassera D."/>
            <person name="Lievens P.M."/>
            <person name="Daffonchio D."/>
            <person name="Bandi C."/>
        </authorList>
    </citation>
    <scope>NUCLEOTIDE SEQUENCE [LARGE SCALE GENOMIC DNA]</scope>
    <source>
        <strain evidence="4 5">SF2.1</strain>
    </source>
</reference>
<feature type="region of interest" description="Disordered" evidence="2">
    <location>
        <begin position="86"/>
        <end position="125"/>
    </location>
</feature>
<evidence type="ECO:0000256" key="2">
    <source>
        <dbReference type="SAM" id="MobiDB-lite"/>
    </source>
</evidence>
<dbReference type="InterPro" id="IPR011990">
    <property type="entry name" value="TPR-like_helical_dom_sf"/>
</dbReference>
<evidence type="ECO:0000256" key="1">
    <source>
        <dbReference type="PROSITE-ProRule" id="PRU00339"/>
    </source>
</evidence>
<keyword evidence="1" id="KW-0802">TPR repeat</keyword>
<keyword evidence="3" id="KW-0732">Signal</keyword>
<dbReference type="PANTHER" id="PTHR46816">
    <property type="entry name" value="OS01G0273500 PROTEIN"/>
    <property type="match status" value="1"/>
</dbReference>
<sequence>MKHAFGALAIGSGLWAGGALAYSPPQTLAHCLAPLPDTPDLVQETAQDWLHHGGARSAHECLAQADLALGAYRDAATEFEGLAAPEAPPAIQGGKGQQGHGASVPEGPALPSHAATAQDGHGGDTGERAVFAEQAAAAWLLAGDGKAAERAARQALSHDSGPLGRRVLLARSLSMQGHFAETITALGALPGDGLAVPPTAAAVAKPEALPDPYLVGAFVVRATAYRYLGQSLKAMADANRALALSPDDVEALLERGILNVRLRQYGQARQDWDRVITLAPDGHEAYLARQDEAVLDADPDQD</sequence>
<dbReference type="Pfam" id="PF13371">
    <property type="entry name" value="TPR_9"/>
    <property type="match status" value="1"/>
</dbReference>
<evidence type="ECO:0000313" key="4">
    <source>
        <dbReference type="EMBL" id="CDG39088.1"/>
    </source>
</evidence>
<dbReference type="AlphaFoldDB" id="A0A060QEF7"/>
<dbReference type="SUPFAM" id="SSF48452">
    <property type="entry name" value="TPR-like"/>
    <property type="match status" value="1"/>
</dbReference>
<dbReference type="InterPro" id="IPR019734">
    <property type="entry name" value="TPR_rpt"/>
</dbReference>
<feature type="signal peptide" evidence="3">
    <location>
        <begin position="1"/>
        <end position="21"/>
    </location>
</feature>
<name>A0A060QEF7_9PROT</name>
<reference evidence="4 5" key="1">
    <citation type="journal article" date="2014" name="Genome Biol. Evol.">
        <title>Acetic acid bacteria genomes reveal functional traits for adaptation to life in insect guts.</title>
        <authorList>
            <person name="Chouaia B."/>
            <person name="Gaiarsa S."/>
            <person name="Crotti E."/>
            <person name="Comandatore F."/>
            <person name="Degli Esposti M."/>
            <person name="Ricci I."/>
            <person name="Alma A."/>
            <person name="Favia G."/>
            <person name="Bandi C."/>
            <person name="Daffonchio D."/>
        </authorList>
    </citation>
    <scope>NUCLEOTIDE SEQUENCE [LARGE SCALE GENOMIC DNA]</scope>
    <source>
        <strain evidence="4 5">SF2.1</strain>
    </source>
</reference>